<comment type="caution">
    <text evidence="1">The sequence shown here is derived from an EMBL/GenBank/DDBJ whole genome shotgun (WGS) entry which is preliminary data.</text>
</comment>
<dbReference type="Proteomes" id="UP001627284">
    <property type="component" value="Unassembled WGS sequence"/>
</dbReference>
<proteinExistence type="predicted"/>
<dbReference type="EMBL" id="JBJKTR010000009">
    <property type="protein sequence ID" value="KAL3358864.1"/>
    <property type="molecule type" value="Genomic_DNA"/>
</dbReference>
<name>A0ABD2TR74_9SOLN</name>
<feature type="non-terminal residue" evidence="1">
    <location>
        <position position="1"/>
    </location>
</feature>
<keyword evidence="2" id="KW-1185">Reference proteome</keyword>
<sequence length="141" mass="15937">TLIHSPLCHENAPQTPWVVFIFRRKSPPPPSLSSRLLRNPVLPARRLSSKPRARLLPLLSLFSSEDGSKRGPSELLISFAPARTAPSHQRDPSPLLCFNKRSQQSLANWTNNHHQPERCSDQQALAPFLTFYGEEGKDEHQ</sequence>
<evidence type="ECO:0000313" key="1">
    <source>
        <dbReference type="EMBL" id="KAL3358864.1"/>
    </source>
</evidence>
<dbReference type="AlphaFoldDB" id="A0ABD2TR74"/>
<reference evidence="1 2" key="1">
    <citation type="submission" date="2024-05" db="EMBL/GenBank/DDBJ databases">
        <title>De novo assembly of an allotetraploid wild potato.</title>
        <authorList>
            <person name="Hosaka A.J."/>
        </authorList>
    </citation>
    <scope>NUCLEOTIDE SEQUENCE [LARGE SCALE GENOMIC DNA]</scope>
    <source>
        <tissue evidence="1">Young leaves</tissue>
    </source>
</reference>
<accession>A0ABD2TR74</accession>
<gene>
    <name evidence="1" type="ORF">AABB24_015777</name>
</gene>
<organism evidence="1 2">
    <name type="scientific">Solanum stoloniferum</name>
    <dbReference type="NCBI Taxonomy" id="62892"/>
    <lineage>
        <taxon>Eukaryota</taxon>
        <taxon>Viridiplantae</taxon>
        <taxon>Streptophyta</taxon>
        <taxon>Embryophyta</taxon>
        <taxon>Tracheophyta</taxon>
        <taxon>Spermatophyta</taxon>
        <taxon>Magnoliopsida</taxon>
        <taxon>eudicotyledons</taxon>
        <taxon>Gunneridae</taxon>
        <taxon>Pentapetalae</taxon>
        <taxon>asterids</taxon>
        <taxon>lamiids</taxon>
        <taxon>Solanales</taxon>
        <taxon>Solanaceae</taxon>
        <taxon>Solanoideae</taxon>
        <taxon>Solaneae</taxon>
        <taxon>Solanum</taxon>
    </lineage>
</organism>
<protein>
    <submittedName>
        <fullName evidence="1">Uncharacterized protein</fullName>
    </submittedName>
</protein>
<evidence type="ECO:0000313" key="2">
    <source>
        <dbReference type="Proteomes" id="UP001627284"/>
    </source>
</evidence>